<organism evidence="2 3">
    <name type="scientific">Marmota marmota marmota</name>
    <name type="common">Alpine marmot</name>
    <dbReference type="NCBI Taxonomy" id="9994"/>
    <lineage>
        <taxon>Eukaryota</taxon>
        <taxon>Metazoa</taxon>
        <taxon>Chordata</taxon>
        <taxon>Craniata</taxon>
        <taxon>Vertebrata</taxon>
        <taxon>Euteleostomi</taxon>
        <taxon>Mammalia</taxon>
        <taxon>Eutheria</taxon>
        <taxon>Euarchontoglires</taxon>
        <taxon>Glires</taxon>
        <taxon>Rodentia</taxon>
        <taxon>Sciuromorpha</taxon>
        <taxon>Sciuridae</taxon>
        <taxon>Xerinae</taxon>
        <taxon>Marmotini</taxon>
        <taxon>Marmota</taxon>
    </lineage>
</organism>
<evidence type="ECO:0000256" key="1">
    <source>
        <dbReference type="SAM" id="Phobius"/>
    </source>
</evidence>
<keyword evidence="1" id="KW-0472">Membrane</keyword>
<keyword evidence="3" id="KW-1185">Reference proteome</keyword>
<feature type="transmembrane region" description="Helical" evidence="1">
    <location>
        <begin position="70"/>
        <end position="97"/>
    </location>
</feature>
<reference evidence="2" key="1">
    <citation type="submission" date="2025-08" db="UniProtKB">
        <authorList>
            <consortium name="Ensembl"/>
        </authorList>
    </citation>
    <scope>IDENTIFICATION</scope>
</reference>
<keyword evidence="1" id="KW-0812">Transmembrane</keyword>
<feature type="transmembrane region" description="Helical" evidence="1">
    <location>
        <begin position="109"/>
        <end position="131"/>
    </location>
</feature>
<dbReference type="PANTHER" id="PTHR36477:SF2">
    <property type="entry name" value="TRANSMEMBRANE PROTEIN 225B"/>
    <property type="match status" value="1"/>
</dbReference>
<dbReference type="KEGG" id="mmma:107155917"/>
<proteinExistence type="predicted"/>
<dbReference type="GeneTree" id="ENSGT00510000055200"/>
<keyword evidence="1" id="KW-1133">Transmembrane helix</keyword>
<feature type="transmembrane region" description="Helical" evidence="1">
    <location>
        <begin position="151"/>
        <end position="169"/>
    </location>
</feature>
<dbReference type="AlphaFoldDB" id="A0A8C5YW80"/>
<reference evidence="2" key="2">
    <citation type="submission" date="2025-09" db="UniProtKB">
        <authorList>
            <consortium name="Ensembl"/>
        </authorList>
    </citation>
    <scope>IDENTIFICATION</scope>
</reference>
<evidence type="ECO:0000313" key="3">
    <source>
        <dbReference type="Proteomes" id="UP000694407"/>
    </source>
</evidence>
<dbReference type="Ensembl" id="ENSMMMT00000006519.1">
    <property type="protein sequence ID" value="ENSMMMP00000005727.1"/>
    <property type="gene ID" value="ENSMMMG00000005168.1"/>
</dbReference>
<gene>
    <name evidence="2" type="primary">TMEM225B</name>
</gene>
<name>A0A8C5YW80_MARMA</name>
<evidence type="ECO:0000313" key="2">
    <source>
        <dbReference type="Ensembl" id="ENSMMMP00000005727.1"/>
    </source>
</evidence>
<feature type="transmembrane region" description="Helical" evidence="1">
    <location>
        <begin position="12"/>
        <end position="38"/>
    </location>
</feature>
<dbReference type="CTD" id="100289187"/>
<dbReference type="GeneID" id="107155917"/>
<sequence length="221" mass="25200">MLTLEDKNMKGLTWAIVLVLTSLGYLLILLVSIFPFWVRLMDEETQDVFFSGLFENCFHIKCWKPRPLSIYILLGRFFLISAVILAFLTIFLTVSSASELFPRTWKHSVVSATVSFLTGICAFLAMLLHALEIQDLRMKPSPPQFSMQWPYYILGFDILLFLVAGAICLSQGKICLRCRLLPIYQSTEDVQGTLHLEKLESLGGKLSWVQKETQLREATVI</sequence>
<dbReference type="PANTHER" id="PTHR36477">
    <property type="entry name" value="TRANSMEMBRANE PROTEIN 225"/>
    <property type="match status" value="1"/>
</dbReference>
<dbReference type="Gene3D" id="1.20.140.150">
    <property type="match status" value="1"/>
</dbReference>
<dbReference type="Proteomes" id="UP000694407">
    <property type="component" value="Unplaced"/>
</dbReference>
<dbReference type="OrthoDB" id="9450674at2759"/>
<dbReference type="InterPro" id="IPR033542">
    <property type="entry name" value="TM225"/>
</dbReference>
<protein>
    <submittedName>
        <fullName evidence="2">Transmembrane protein 225B</fullName>
    </submittedName>
</protein>
<accession>A0A8C5YW80</accession>